<name>A0A318LGG8_9PSEU</name>
<dbReference type="PANTHER" id="PTHR21240">
    <property type="entry name" value="2-AMINO-3-CARBOXYLMUCONATE-6-SEMIALDEHYDE DECARBOXYLASE"/>
    <property type="match status" value="1"/>
</dbReference>
<gene>
    <name evidence="3" type="ORF">BA062_24015</name>
</gene>
<dbReference type="GO" id="GO:0016787">
    <property type="term" value="F:hydrolase activity"/>
    <property type="evidence" value="ECO:0007669"/>
    <property type="project" value="InterPro"/>
</dbReference>
<dbReference type="GO" id="GO:0019748">
    <property type="term" value="P:secondary metabolic process"/>
    <property type="evidence" value="ECO:0007669"/>
    <property type="project" value="TreeGrafter"/>
</dbReference>
<proteinExistence type="predicted"/>
<organism evidence="3 4">
    <name type="scientific">Prauserella flavalba</name>
    <dbReference type="NCBI Taxonomy" id="1477506"/>
    <lineage>
        <taxon>Bacteria</taxon>
        <taxon>Bacillati</taxon>
        <taxon>Actinomycetota</taxon>
        <taxon>Actinomycetes</taxon>
        <taxon>Pseudonocardiales</taxon>
        <taxon>Pseudonocardiaceae</taxon>
        <taxon>Prauserella</taxon>
    </lineage>
</organism>
<dbReference type="AlphaFoldDB" id="A0A318LGG8"/>
<dbReference type="InterPro" id="IPR032466">
    <property type="entry name" value="Metal_Hydrolase"/>
</dbReference>
<evidence type="ECO:0000313" key="4">
    <source>
        <dbReference type="Proteomes" id="UP000247892"/>
    </source>
</evidence>
<keyword evidence="1" id="KW-0456">Lyase</keyword>
<dbReference type="GO" id="GO:0016831">
    <property type="term" value="F:carboxy-lyase activity"/>
    <property type="evidence" value="ECO:0007669"/>
    <property type="project" value="InterPro"/>
</dbReference>
<dbReference type="PANTHER" id="PTHR21240:SF28">
    <property type="entry name" value="ISO-OROTATE DECARBOXYLASE (EUROFUNG)"/>
    <property type="match status" value="1"/>
</dbReference>
<evidence type="ECO:0000313" key="3">
    <source>
        <dbReference type="EMBL" id="PXY26495.1"/>
    </source>
</evidence>
<dbReference type="RefSeq" id="WP_110340605.1">
    <property type="nucleotide sequence ID" value="NZ_JBHVKT010000090.1"/>
</dbReference>
<accession>A0A318LGG8</accession>
<feature type="domain" description="Amidohydrolase-related" evidence="2">
    <location>
        <begin position="101"/>
        <end position="324"/>
    </location>
</feature>
<evidence type="ECO:0000256" key="1">
    <source>
        <dbReference type="ARBA" id="ARBA00023239"/>
    </source>
</evidence>
<dbReference type="Pfam" id="PF04909">
    <property type="entry name" value="Amidohydro_2"/>
    <property type="match status" value="1"/>
</dbReference>
<dbReference type="EMBL" id="MASU01000010">
    <property type="protein sequence ID" value="PXY26495.1"/>
    <property type="molecule type" value="Genomic_DNA"/>
</dbReference>
<keyword evidence="4" id="KW-1185">Reference proteome</keyword>
<dbReference type="GO" id="GO:0005737">
    <property type="term" value="C:cytoplasm"/>
    <property type="evidence" value="ECO:0007669"/>
    <property type="project" value="TreeGrafter"/>
</dbReference>
<dbReference type="Proteomes" id="UP000247892">
    <property type="component" value="Unassembled WGS sequence"/>
</dbReference>
<dbReference type="Gene3D" id="3.20.20.140">
    <property type="entry name" value="Metal-dependent hydrolases"/>
    <property type="match status" value="1"/>
</dbReference>
<dbReference type="InterPro" id="IPR006680">
    <property type="entry name" value="Amidohydro-rel"/>
</dbReference>
<dbReference type="OrthoDB" id="8673173at2"/>
<protein>
    <recommendedName>
        <fullName evidence="2">Amidohydrolase-related domain-containing protein</fullName>
    </recommendedName>
</protein>
<evidence type="ECO:0000259" key="2">
    <source>
        <dbReference type="Pfam" id="PF04909"/>
    </source>
</evidence>
<comment type="caution">
    <text evidence="3">The sequence shown here is derived from an EMBL/GenBank/DDBJ whole genome shotgun (WGS) entry which is preliminary data.</text>
</comment>
<dbReference type="InterPro" id="IPR032465">
    <property type="entry name" value="ACMSD"/>
</dbReference>
<sequence length="328" mass="35287">MTSVVDVHAHMVPLRLIEQVHGGELSFPDIEVTAHESTYRVAFNGGAPTRPIAPGLSDLGKRVAWLDQNGIHHQLVGGWLDIFGYDLPAEEGAEWSAALTDALREVAVEEPRLTVLGTVPLQDPKRAAEALRQQVSSGSPGIMIATRAAGRDLDDAAFTPFWESAHETGAIVFLHPGFGGASERYSDFGLVNGLARLEDTTVTLARLLYAGIPERYAGAKIVVAHAGAALPYVLGRLTRNHLLNKDTTHDPVASFRNLYFDSVVFDPDALQLLIGKVGAQRVMLGSDYPFPIGDLEPRKLVADLQVGDEDKRDIEGRNAAQLFGGGAA</sequence>
<reference evidence="3 4" key="1">
    <citation type="submission" date="2016-07" db="EMBL/GenBank/DDBJ databases">
        <title>Draft genome sequence of Prauserella sp. YIM 121212, isolated from alkaline soil.</title>
        <authorList>
            <person name="Ruckert C."/>
            <person name="Albersmeier A."/>
            <person name="Jiang C.-L."/>
            <person name="Jiang Y."/>
            <person name="Kalinowski J."/>
            <person name="Schneider O."/>
            <person name="Winkler A."/>
            <person name="Zotchev S.B."/>
        </authorList>
    </citation>
    <scope>NUCLEOTIDE SEQUENCE [LARGE SCALE GENOMIC DNA]</scope>
    <source>
        <strain evidence="3 4">YIM 121212</strain>
    </source>
</reference>
<dbReference type="SUPFAM" id="SSF51556">
    <property type="entry name" value="Metallo-dependent hydrolases"/>
    <property type="match status" value="1"/>
</dbReference>